<dbReference type="Proteomes" id="UP000253083">
    <property type="component" value="Unassembled WGS sequence"/>
</dbReference>
<evidence type="ECO:0000256" key="2">
    <source>
        <dbReference type="PROSITE-ProRule" id="PRU00339"/>
    </source>
</evidence>
<protein>
    <submittedName>
        <fullName evidence="3">Sulfotransferase family protein</fullName>
    </submittedName>
</protein>
<dbReference type="InterPro" id="IPR011990">
    <property type="entry name" value="TPR-like_helical_dom_sf"/>
</dbReference>
<dbReference type="Gene3D" id="3.40.50.300">
    <property type="entry name" value="P-loop containing nucleotide triphosphate hydrolases"/>
    <property type="match status" value="1"/>
</dbReference>
<accession>A0A395JTC8</accession>
<name>A0A395JTC8_9GAMM</name>
<keyword evidence="4" id="KW-1185">Reference proteome</keyword>
<feature type="repeat" description="TPR" evidence="2">
    <location>
        <begin position="127"/>
        <end position="160"/>
    </location>
</feature>
<dbReference type="SMART" id="SM00028">
    <property type="entry name" value="TPR"/>
    <property type="match status" value="1"/>
</dbReference>
<evidence type="ECO:0000313" key="4">
    <source>
        <dbReference type="Proteomes" id="UP000253083"/>
    </source>
</evidence>
<dbReference type="InParanoid" id="A0A395JTC8"/>
<dbReference type="InterPro" id="IPR027417">
    <property type="entry name" value="P-loop_NTPase"/>
</dbReference>
<proteinExistence type="predicted"/>
<dbReference type="PROSITE" id="PS50005">
    <property type="entry name" value="TPR"/>
    <property type="match status" value="1"/>
</dbReference>
<sequence>MTENTQPAGDRPVIYTQNGVQKAISEDEAMYMLDSIAEQDIQRALVHYHRLTQANPYAIRLLNAFYQRLLDLFMFEDLLQVTTERLASQPNCKVTFSRRLDALQHMFRHQELIESVKDVVAVNPNEPTLHNILGVYYTEVGNAKNAKACFDQALKLNPDFAPAHWHRADYSTAPQVDLDAVTQTIASSKLATPQAHFCHFAAYKLAEKTGQDAMAFEHLQIANGLKRRTFNYDLDAEIAIDNSAKEIFNTAYMQSLDPAPDAAVTPIFIMGMPRSGTTLVEQIIASHPDVAGGDEYTALSNAIKRVQMTSGERIPVNQWLSTRSKSDWAKIGNAYVHNMRFVRGDKTIVTDKNQFNHRSIGVIKASLPNAKVIVVDRAPMDVAFGCYRQLFGGQGAKFSYQFDEIAKMYASYNSLIQHWQTVTPEFVMRIQYEELVTRPNEIIAQVLAFCGLTDDPACYAPHQSSRVVKTLSAKQVRQPIFSHGIDRWKRYATQLSPLAEQLDHAGLL</sequence>
<evidence type="ECO:0000256" key="1">
    <source>
        <dbReference type="ARBA" id="ARBA00022679"/>
    </source>
</evidence>
<dbReference type="SUPFAM" id="SSF52540">
    <property type="entry name" value="P-loop containing nucleoside triphosphate hydrolases"/>
    <property type="match status" value="1"/>
</dbReference>
<dbReference type="Gene3D" id="1.25.40.10">
    <property type="entry name" value="Tetratricopeptide repeat domain"/>
    <property type="match status" value="1"/>
</dbReference>
<dbReference type="PANTHER" id="PTHR12788:SF10">
    <property type="entry name" value="PROTEIN-TYROSINE SULFOTRANSFERASE"/>
    <property type="match status" value="1"/>
</dbReference>
<dbReference type="Pfam" id="PF13469">
    <property type="entry name" value="Sulfotransfer_3"/>
    <property type="match status" value="1"/>
</dbReference>
<keyword evidence="2" id="KW-0802">TPR repeat</keyword>
<gene>
    <name evidence="3" type="ORF">DFR28_101212</name>
</gene>
<keyword evidence="1 3" id="KW-0808">Transferase</keyword>
<dbReference type="InterPro" id="IPR026634">
    <property type="entry name" value="TPST-like"/>
</dbReference>
<dbReference type="EMBL" id="QNRT01000001">
    <property type="protein sequence ID" value="RBP52828.1"/>
    <property type="molecule type" value="Genomic_DNA"/>
</dbReference>
<dbReference type="RefSeq" id="WP_113952446.1">
    <property type="nucleotide sequence ID" value="NZ_QNRT01000001.1"/>
</dbReference>
<dbReference type="SUPFAM" id="SSF48452">
    <property type="entry name" value="TPR-like"/>
    <property type="match status" value="1"/>
</dbReference>
<dbReference type="InterPro" id="IPR019734">
    <property type="entry name" value="TPR_rpt"/>
</dbReference>
<reference evidence="3 4" key="1">
    <citation type="submission" date="2018-06" db="EMBL/GenBank/DDBJ databases">
        <title>Genomic Encyclopedia of Type Strains, Phase IV (KMG-IV): sequencing the most valuable type-strain genomes for metagenomic binning, comparative biology and taxonomic classification.</title>
        <authorList>
            <person name="Goeker M."/>
        </authorList>
    </citation>
    <scope>NUCLEOTIDE SEQUENCE [LARGE SCALE GENOMIC DNA]</scope>
    <source>
        <strain evidence="3 4">DSM 24032</strain>
    </source>
</reference>
<dbReference type="GO" id="GO:0008476">
    <property type="term" value="F:protein-tyrosine sulfotransferase activity"/>
    <property type="evidence" value="ECO:0007669"/>
    <property type="project" value="InterPro"/>
</dbReference>
<organism evidence="3 4">
    <name type="scientific">Arenicella xantha</name>
    <dbReference type="NCBI Taxonomy" id="644221"/>
    <lineage>
        <taxon>Bacteria</taxon>
        <taxon>Pseudomonadati</taxon>
        <taxon>Pseudomonadota</taxon>
        <taxon>Gammaproteobacteria</taxon>
        <taxon>Arenicellales</taxon>
        <taxon>Arenicellaceae</taxon>
        <taxon>Arenicella</taxon>
    </lineage>
</organism>
<dbReference type="PANTHER" id="PTHR12788">
    <property type="entry name" value="PROTEIN-TYROSINE SULFOTRANSFERASE 2"/>
    <property type="match status" value="1"/>
</dbReference>
<dbReference type="AlphaFoldDB" id="A0A395JTC8"/>
<evidence type="ECO:0000313" key="3">
    <source>
        <dbReference type="EMBL" id="RBP52828.1"/>
    </source>
</evidence>
<comment type="caution">
    <text evidence="3">The sequence shown here is derived from an EMBL/GenBank/DDBJ whole genome shotgun (WGS) entry which is preliminary data.</text>
</comment>
<dbReference type="OrthoDB" id="9815894at2"/>